<evidence type="ECO:0000313" key="2">
    <source>
        <dbReference type="EMBL" id="KAH0457419.1"/>
    </source>
</evidence>
<dbReference type="InterPro" id="IPR021916">
    <property type="entry name" value="DUF3527"/>
</dbReference>
<feature type="region of interest" description="Disordered" evidence="1">
    <location>
        <begin position="846"/>
        <end position="874"/>
    </location>
</feature>
<name>A0AAV7GP09_DENCH</name>
<feature type="compositionally biased region" description="Basic and acidic residues" evidence="1">
    <location>
        <begin position="199"/>
        <end position="219"/>
    </location>
</feature>
<feature type="region of interest" description="Disordered" evidence="1">
    <location>
        <begin position="416"/>
        <end position="447"/>
    </location>
</feature>
<feature type="compositionally biased region" description="Polar residues" evidence="1">
    <location>
        <begin position="848"/>
        <end position="858"/>
    </location>
</feature>
<dbReference type="Proteomes" id="UP000775213">
    <property type="component" value="Unassembled WGS sequence"/>
</dbReference>
<feature type="region of interest" description="Disordered" evidence="1">
    <location>
        <begin position="382"/>
        <end position="403"/>
    </location>
</feature>
<accession>A0AAV7GP09</accession>
<dbReference type="PANTHER" id="PTHR31390:SF12">
    <property type="entry name" value="PUTATIVE (DUF3527)-RELATED"/>
    <property type="match status" value="1"/>
</dbReference>
<evidence type="ECO:0000313" key="3">
    <source>
        <dbReference type="Proteomes" id="UP000775213"/>
    </source>
</evidence>
<sequence length="874" mass="96680">MHSSLYPEPSEDGENTKLNFETTVKKVSVQAQLPSKFFNERLTTPRVRCAIDVDEARPLRCGRSSRRPRSDRYTTETEVLVSASSSGNRPKPWPSRKGAEVEELVKYMSSVPCYLQRIEKGENVQEKALNFGVIDWRRLEKWTSSQKKDQKNVVSSTINLAESSSLFRNQTCSDSGCSNSNSPVQRQQTSCTSSSNSPAERKRTFSLDGNWDRSDELKSRCMSHSPKSRTSTTAAGSSIEEEKPKSCDQQSSNHDGRFPDKRMETSFLEHGFVLDHHQRFSSEKSKTLVGIRGDRKAMEACNSLSGKIPQKYSHQSSVSLEILQSGLLSAMFQSDKSHMGATALPTKNGVTSTKFMAINEEVKQIGKSSGNYMFNIDDQSSNQKVEGISGGRKEPLPKLPSASGLKWLNRSSSLKDVSSSHQLKDTNGLDISDDKGRSNSRGRRSPLRRILDPLLKFKYDGNSGPIASSPIQRSQEHRLNNSVSSGKESTSLYAMQKSSDASIVSSKTQMPITSQGLLQDEKYGVTMRQALVKLAWNKGQPLFMFSAIDDSVLVASMRRTNRLGKEDSGGIYTIVTAEKHKKKGGIWTGLGRSGKPNSLCDVVGRMEVSCSMLSSFDSRNLEFSRQFVLVSDELLPNQGCINSEHSSQLAAIIVKAPCKKLNGSIYNALSRDPEFENLAQDKHSSLHIESLQVEKYPEYSRACSISAILPIGIHGFSDLGKPSTLIERWKSGGSCDCGGWDEGCRLTVLADRLHEMKVASSVEVCPTTDGFRDIELFIQGGKADNKYAFRMIAFKEGLYTVEFGSSITSLQAFAICIATLHSKNSIDVSDYSAKHKSLEDPLYENYPKMNSMQNNGGPTSYEPHHPPFSPVGRS</sequence>
<keyword evidence="3" id="KW-1185">Reference proteome</keyword>
<protein>
    <submittedName>
        <fullName evidence="2">Uncharacterized protein</fullName>
    </submittedName>
</protein>
<dbReference type="Pfam" id="PF12043">
    <property type="entry name" value="DUF3527"/>
    <property type="match status" value="2"/>
</dbReference>
<organism evidence="2 3">
    <name type="scientific">Dendrobium chrysotoxum</name>
    <name type="common">Orchid</name>
    <dbReference type="NCBI Taxonomy" id="161865"/>
    <lineage>
        <taxon>Eukaryota</taxon>
        <taxon>Viridiplantae</taxon>
        <taxon>Streptophyta</taxon>
        <taxon>Embryophyta</taxon>
        <taxon>Tracheophyta</taxon>
        <taxon>Spermatophyta</taxon>
        <taxon>Magnoliopsida</taxon>
        <taxon>Liliopsida</taxon>
        <taxon>Asparagales</taxon>
        <taxon>Orchidaceae</taxon>
        <taxon>Epidendroideae</taxon>
        <taxon>Malaxideae</taxon>
        <taxon>Dendrobiinae</taxon>
        <taxon>Dendrobium</taxon>
    </lineage>
</organism>
<dbReference type="PANTHER" id="PTHR31390">
    <property type="entry name" value="EXPRESSED PROTEIN"/>
    <property type="match status" value="1"/>
</dbReference>
<proteinExistence type="predicted"/>
<feature type="region of interest" description="Disordered" evidence="1">
    <location>
        <begin position="463"/>
        <end position="489"/>
    </location>
</feature>
<feature type="compositionally biased region" description="Polar residues" evidence="1">
    <location>
        <begin position="480"/>
        <end position="489"/>
    </location>
</feature>
<evidence type="ECO:0000256" key="1">
    <source>
        <dbReference type="SAM" id="MobiDB-lite"/>
    </source>
</evidence>
<feature type="compositionally biased region" description="Basic residues" evidence="1">
    <location>
        <begin position="438"/>
        <end position="447"/>
    </location>
</feature>
<dbReference type="AlphaFoldDB" id="A0AAV7GP09"/>
<reference evidence="2 3" key="1">
    <citation type="journal article" date="2021" name="Hortic Res">
        <title>Chromosome-scale assembly of the Dendrobium chrysotoxum genome enhances the understanding of orchid evolution.</title>
        <authorList>
            <person name="Zhang Y."/>
            <person name="Zhang G.Q."/>
            <person name="Zhang D."/>
            <person name="Liu X.D."/>
            <person name="Xu X.Y."/>
            <person name="Sun W.H."/>
            <person name="Yu X."/>
            <person name="Zhu X."/>
            <person name="Wang Z.W."/>
            <person name="Zhao X."/>
            <person name="Zhong W.Y."/>
            <person name="Chen H."/>
            <person name="Yin W.L."/>
            <person name="Huang T."/>
            <person name="Niu S.C."/>
            <person name="Liu Z.J."/>
        </authorList>
    </citation>
    <scope>NUCLEOTIDE SEQUENCE [LARGE SCALE GENOMIC DNA]</scope>
    <source>
        <strain evidence="2">Lindl</strain>
    </source>
</reference>
<feature type="region of interest" description="Disordered" evidence="1">
    <location>
        <begin position="172"/>
        <end position="260"/>
    </location>
</feature>
<comment type="caution">
    <text evidence="2">The sequence shown here is derived from an EMBL/GenBank/DDBJ whole genome shotgun (WGS) entry which is preliminary data.</text>
</comment>
<dbReference type="EMBL" id="JAGFBR010000012">
    <property type="protein sequence ID" value="KAH0457419.1"/>
    <property type="molecule type" value="Genomic_DNA"/>
</dbReference>
<gene>
    <name evidence="2" type="ORF">IEQ34_012734</name>
</gene>
<feature type="compositionally biased region" description="Polar residues" evidence="1">
    <location>
        <begin position="172"/>
        <end position="198"/>
    </location>
</feature>
<feature type="region of interest" description="Disordered" evidence="1">
    <location>
        <begin position="61"/>
        <end position="96"/>
    </location>
</feature>